<dbReference type="SUPFAM" id="SSF101874">
    <property type="entry name" value="YceI-like"/>
    <property type="match status" value="1"/>
</dbReference>
<feature type="signal peptide" evidence="2">
    <location>
        <begin position="1"/>
        <end position="23"/>
    </location>
</feature>
<evidence type="ECO:0000313" key="4">
    <source>
        <dbReference type="Proteomes" id="UP000559256"/>
    </source>
</evidence>
<name>A0A8H5GGA2_9AGAR</name>
<accession>A0A8H5GGA2</accession>
<comment type="caution">
    <text evidence="3">The sequence shown here is derived from an EMBL/GenBank/DDBJ whole genome shotgun (WGS) entry which is preliminary data.</text>
</comment>
<evidence type="ECO:0000313" key="3">
    <source>
        <dbReference type="EMBL" id="KAF5364453.1"/>
    </source>
</evidence>
<dbReference type="Proteomes" id="UP000559256">
    <property type="component" value="Unassembled WGS sequence"/>
</dbReference>
<keyword evidence="1" id="KW-1133">Transmembrane helix</keyword>
<protein>
    <submittedName>
        <fullName evidence="3">Uncharacterized protein</fullName>
    </submittedName>
</protein>
<evidence type="ECO:0000256" key="1">
    <source>
        <dbReference type="SAM" id="Phobius"/>
    </source>
</evidence>
<gene>
    <name evidence="3" type="ORF">D9758_010655</name>
</gene>
<reference evidence="3 4" key="1">
    <citation type="journal article" date="2020" name="ISME J.">
        <title>Uncovering the hidden diversity of litter-decomposition mechanisms in mushroom-forming fungi.</title>
        <authorList>
            <person name="Floudas D."/>
            <person name="Bentzer J."/>
            <person name="Ahren D."/>
            <person name="Johansson T."/>
            <person name="Persson P."/>
            <person name="Tunlid A."/>
        </authorList>
    </citation>
    <scope>NUCLEOTIDE SEQUENCE [LARGE SCALE GENOMIC DNA]</scope>
    <source>
        <strain evidence="3 4">CBS 291.85</strain>
    </source>
</reference>
<proteinExistence type="predicted"/>
<dbReference type="AlphaFoldDB" id="A0A8H5GGA2"/>
<organism evidence="3 4">
    <name type="scientific">Tetrapyrgos nigripes</name>
    <dbReference type="NCBI Taxonomy" id="182062"/>
    <lineage>
        <taxon>Eukaryota</taxon>
        <taxon>Fungi</taxon>
        <taxon>Dikarya</taxon>
        <taxon>Basidiomycota</taxon>
        <taxon>Agaricomycotina</taxon>
        <taxon>Agaricomycetes</taxon>
        <taxon>Agaricomycetidae</taxon>
        <taxon>Agaricales</taxon>
        <taxon>Marasmiineae</taxon>
        <taxon>Marasmiaceae</taxon>
        <taxon>Tetrapyrgos</taxon>
    </lineage>
</organism>
<feature type="chain" id="PRO_5034046918" evidence="2">
    <location>
        <begin position="24"/>
        <end position="332"/>
    </location>
</feature>
<feature type="transmembrane region" description="Helical" evidence="1">
    <location>
        <begin position="308"/>
        <end position="331"/>
    </location>
</feature>
<evidence type="ECO:0000256" key="2">
    <source>
        <dbReference type="SAM" id="SignalP"/>
    </source>
</evidence>
<keyword evidence="1" id="KW-0472">Membrane</keyword>
<sequence length="332" mass="35946">MYNSNMAKGSILLVSNLMSTVWCMVNDSDPRLSYQGDWSPLTLNAMVSEQLSNGLLPSGPVFNRTLHKARSNVSVAMLAHRWSGFLGVYGSIDASGSFNPDDTQEGNPQVTCSLNGIDIRSDEVENLLYFPAKGQGPVNNHLFYVIQGSLTINGKDSKFQPREHILQINVMERNDGMSMADYVPLDGEVLQAGKAVSGLFGLLNDPFANGFYQVNNLNPVDFKVPILSSDFLNQLIWTADKLDSGPHTLLTVFNVSPQSDLLLGYFLVNVVNTDLDLETTSSTSISVVPTQSTTTTSSPGSTTKRLDAGAIVGIVFGTCIPILILIGAAIFW</sequence>
<keyword evidence="1" id="KW-0812">Transmembrane</keyword>
<dbReference type="EMBL" id="JAACJM010000033">
    <property type="protein sequence ID" value="KAF5364453.1"/>
    <property type="molecule type" value="Genomic_DNA"/>
</dbReference>
<dbReference type="OrthoDB" id="3013353at2759"/>
<dbReference type="InterPro" id="IPR036761">
    <property type="entry name" value="TTHA0802/YceI-like_sf"/>
</dbReference>
<keyword evidence="4" id="KW-1185">Reference proteome</keyword>
<keyword evidence="2" id="KW-0732">Signal</keyword>